<organism evidence="6 7">
    <name type="scientific">Aspergillus pseudoviridinutans</name>
    <dbReference type="NCBI Taxonomy" id="1517512"/>
    <lineage>
        <taxon>Eukaryota</taxon>
        <taxon>Fungi</taxon>
        <taxon>Dikarya</taxon>
        <taxon>Ascomycota</taxon>
        <taxon>Pezizomycotina</taxon>
        <taxon>Eurotiomycetes</taxon>
        <taxon>Eurotiomycetidae</taxon>
        <taxon>Eurotiales</taxon>
        <taxon>Aspergillaceae</taxon>
        <taxon>Aspergillus</taxon>
        <taxon>Aspergillus subgen. Fumigati</taxon>
    </lineage>
</organism>
<keyword evidence="3" id="KW-0067">ATP-binding</keyword>
<dbReference type="AlphaFoldDB" id="A0A9P3B921"/>
<proteinExistence type="inferred from homology"/>
<dbReference type="PANTHER" id="PTHR45832">
    <property type="entry name" value="SERINE/THREONINE-PROTEIN KINASE SAMKA-RELATED-RELATED"/>
    <property type="match status" value="1"/>
</dbReference>
<dbReference type="PANTHER" id="PTHR45832:SF22">
    <property type="entry name" value="SERINE_THREONINE-PROTEIN KINASE SAMKA-RELATED"/>
    <property type="match status" value="1"/>
</dbReference>
<evidence type="ECO:0000256" key="1">
    <source>
        <dbReference type="ARBA" id="ARBA00008874"/>
    </source>
</evidence>
<feature type="domain" description="Protein kinase" evidence="5">
    <location>
        <begin position="1"/>
        <end position="261"/>
    </location>
</feature>
<evidence type="ECO:0000256" key="2">
    <source>
        <dbReference type="ARBA" id="ARBA00022741"/>
    </source>
</evidence>
<evidence type="ECO:0000256" key="3">
    <source>
        <dbReference type="ARBA" id="ARBA00022840"/>
    </source>
</evidence>
<feature type="region of interest" description="Disordered" evidence="4">
    <location>
        <begin position="1"/>
        <end position="28"/>
    </location>
</feature>
<dbReference type="RefSeq" id="XP_043157717.1">
    <property type="nucleotide sequence ID" value="XM_043301782.1"/>
</dbReference>
<accession>A0A9P3B921</accession>
<dbReference type="Proteomes" id="UP001043456">
    <property type="component" value="Unassembled WGS sequence"/>
</dbReference>
<dbReference type="GeneID" id="67004481"/>
<dbReference type="InterPro" id="IPR011009">
    <property type="entry name" value="Kinase-like_dom_sf"/>
</dbReference>
<keyword evidence="7" id="KW-1185">Reference proteome</keyword>
<dbReference type="GO" id="GO:0005524">
    <property type="term" value="F:ATP binding"/>
    <property type="evidence" value="ECO:0007669"/>
    <property type="project" value="UniProtKB-KW"/>
</dbReference>
<feature type="compositionally biased region" description="Basic and acidic residues" evidence="4">
    <location>
        <begin position="1"/>
        <end position="11"/>
    </location>
</feature>
<dbReference type="InterPro" id="IPR000719">
    <property type="entry name" value="Prot_kinase_dom"/>
</dbReference>
<protein>
    <recommendedName>
        <fullName evidence="5">Protein kinase domain-containing protein</fullName>
    </recommendedName>
</protein>
<sequence length="261" mass="29376">MDVSNKRKEDSDVSPSPNKIKKRPPPIRPCTTASLDDVAFKWTAADVQDHYRLETVLHPGHHLGFLKKYPHSAVFVQCTSAPPEQMLNLKPVIHRNVVQLWRVYTKGDSLSMVYEMTIASLNDILSFRPHWTIAETAAICHSVLSALKYIHGSLGISHGDLGVRSLRLDSDGLVKIANIGESLLRGNHDYDKDIRDFGVIVKRIAEPNELKLPTLADFLYRVERGESASDLLQHEFLRNSNGPEQLAHCVITWLATRIFVP</sequence>
<evidence type="ECO:0000313" key="6">
    <source>
        <dbReference type="EMBL" id="GIJ86971.1"/>
    </source>
</evidence>
<dbReference type="SUPFAM" id="SSF56112">
    <property type="entry name" value="Protein kinase-like (PK-like)"/>
    <property type="match status" value="1"/>
</dbReference>
<dbReference type="SMART" id="SM00220">
    <property type="entry name" value="S_TKc"/>
    <property type="match status" value="1"/>
</dbReference>
<dbReference type="PROSITE" id="PS50011">
    <property type="entry name" value="PROTEIN_KINASE_DOM"/>
    <property type="match status" value="1"/>
</dbReference>
<evidence type="ECO:0000256" key="4">
    <source>
        <dbReference type="SAM" id="MobiDB-lite"/>
    </source>
</evidence>
<dbReference type="GO" id="GO:0004672">
    <property type="term" value="F:protein kinase activity"/>
    <property type="evidence" value="ECO:0007669"/>
    <property type="project" value="InterPro"/>
</dbReference>
<dbReference type="InterPro" id="IPR051931">
    <property type="entry name" value="PAK3-like"/>
</dbReference>
<keyword evidence="2" id="KW-0547">Nucleotide-binding</keyword>
<dbReference type="EMBL" id="BHVY01000004">
    <property type="protein sequence ID" value="GIJ86971.1"/>
    <property type="molecule type" value="Genomic_DNA"/>
</dbReference>
<dbReference type="Gene3D" id="1.10.510.10">
    <property type="entry name" value="Transferase(Phosphotransferase) domain 1"/>
    <property type="match status" value="1"/>
</dbReference>
<dbReference type="Pfam" id="PF00069">
    <property type="entry name" value="Pkinase"/>
    <property type="match status" value="1"/>
</dbReference>
<dbReference type="OrthoDB" id="4062651at2759"/>
<comment type="caution">
    <text evidence="6">The sequence shown here is derived from an EMBL/GenBank/DDBJ whole genome shotgun (WGS) entry which is preliminary data.</text>
</comment>
<name>A0A9P3B921_9EURO</name>
<comment type="similarity">
    <text evidence="1">Belongs to the protein kinase superfamily. STE Ser/Thr protein kinase family. STE20 subfamily.</text>
</comment>
<reference evidence="6 7" key="1">
    <citation type="submission" date="2018-10" db="EMBL/GenBank/DDBJ databases">
        <title>Pan-genome distribution and transcriptional activeness of fungal secondary metabolism genes in Aspergillus section Fumigati.</title>
        <authorList>
            <person name="Takahashi H."/>
            <person name="Umemura M."/>
            <person name="Ninomiya A."/>
            <person name="Kusuya Y."/>
            <person name="Urayama S."/>
            <person name="Shimizu M."/>
            <person name="Watanabe A."/>
            <person name="Kamei K."/>
            <person name="Yaguchi T."/>
            <person name="Hagiwara D."/>
        </authorList>
    </citation>
    <scope>NUCLEOTIDE SEQUENCE [LARGE SCALE GENOMIC DNA]</scope>
    <source>
        <strain evidence="6 7">IFM 55266</strain>
    </source>
</reference>
<evidence type="ECO:0000259" key="5">
    <source>
        <dbReference type="PROSITE" id="PS50011"/>
    </source>
</evidence>
<gene>
    <name evidence="6" type="ORF">Asppvi_005870</name>
</gene>
<evidence type="ECO:0000313" key="7">
    <source>
        <dbReference type="Proteomes" id="UP001043456"/>
    </source>
</evidence>